<evidence type="ECO:0000313" key="1">
    <source>
        <dbReference type="EMBL" id="KAL3660695.1"/>
    </source>
</evidence>
<organism evidence="1 2">
    <name type="scientific">Phytophthora oleae</name>
    <dbReference type="NCBI Taxonomy" id="2107226"/>
    <lineage>
        <taxon>Eukaryota</taxon>
        <taxon>Sar</taxon>
        <taxon>Stramenopiles</taxon>
        <taxon>Oomycota</taxon>
        <taxon>Peronosporomycetes</taxon>
        <taxon>Peronosporales</taxon>
        <taxon>Peronosporaceae</taxon>
        <taxon>Phytophthora</taxon>
    </lineage>
</organism>
<dbReference type="Proteomes" id="UP001632037">
    <property type="component" value="Unassembled WGS sequence"/>
</dbReference>
<name>A0ABD3F3U4_9STRA</name>
<gene>
    <name evidence="1" type="ORF">V7S43_014098</name>
</gene>
<comment type="caution">
    <text evidence="1">The sequence shown here is derived from an EMBL/GenBank/DDBJ whole genome shotgun (WGS) entry which is preliminary data.</text>
</comment>
<keyword evidence="2" id="KW-1185">Reference proteome</keyword>
<reference evidence="1 2" key="1">
    <citation type="submission" date="2024-09" db="EMBL/GenBank/DDBJ databases">
        <title>Genome sequencing and assembly of Phytophthora oleae, isolate VK10A, causative agent of rot of olive drupes.</title>
        <authorList>
            <person name="Conti Taguali S."/>
            <person name="Riolo M."/>
            <person name="La Spada F."/>
            <person name="Cacciola S.O."/>
            <person name="Dionisio G."/>
        </authorList>
    </citation>
    <scope>NUCLEOTIDE SEQUENCE [LARGE SCALE GENOMIC DNA]</scope>
    <source>
        <strain evidence="1 2">VK10A</strain>
    </source>
</reference>
<accession>A0ABD3F3U4</accession>
<sequence length="119" mass="14087">MDVCMVPEHLARVQRSPLEAELEDVRETKRLRLLDSQPQRMTLRSAEERHSPKRYDNFHVYASFCKREPAEGAGLASEKQKNWHIRDVKIPKHYGEAVRSPQREEWLAGMRREVEAMFK</sequence>
<dbReference type="EMBL" id="JBIMZQ010000039">
    <property type="protein sequence ID" value="KAL3660695.1"/>
    <property type="molecule type" value="Genomic_DNA"/>
</dbReference>
<dbReference type="AlphaFoldDB" id="A0ABD3F3U4"/>
<proteinExistence type="predicted"/>
<protein>
    <submittedName>
        <fullName evidence="1">Uncharacterized protein</fullName>
    </submittedName>
</protein>
<evidence type="ECO:0000313" key="2">
    <source>
        <dbReference type="Proteomes" id="UP001632037"/>
    </source>
</evidence>